<reference evidence="2 3" key="1">
    <citation type="submission" date="2024-10" db="EMBL/GenBank/DDBJ databases">
        <title>The Natural Products Discovery Center: Release of the First 8490 Sequenced Strains for Exploring Actinobacteria Biosynthetic Diversity.</title>
        <authorList>
            <person name="Kalkreuter E."/>
            <person name="Kautsar S.A."/>
            <person name="Yang D."/>
            <person name="Bader C.D."/>
            <person name="Teijaro C.N."/>
            <person name="Fluegel L."/>
            <person name="Davis C.M."/>
            <person name="Simpson J.R."/>
            <person name="Lauterbach L."/>
            <person name="Steele A.D."/>
            <person name="Gui C."/>
            <person name="Meng S."/>
            <person name="Li G."/>
            <person name="Viehrig K."/>
            <person name="Ye F."/>
            <person name="Su P."/>
            <person name="Kiefer A.F."/>
            <person name="Nichols A."/>
            <person name="Cepeda A.J."/>
            <person name="Yan W."/>
            <person name="Fan B."/>
            <person name="Jiang Y."/>
            <person name="Adhikari A."/>
            <person name="Zheng C.-J."/>
            <person name="Schuster L."/>
            <person name="Cowan T.M."/>
            <person name="Smanski M.J."/>
            <person name="Chevrette M.G."/>
            <person name="De Carvalho L.P.S."/>
            <person name="Shen B."/>
        </authorList>
    </citation>
    <scope>NUCLEOTIDE SEQUENCE [LARGE SCALE GENOMIC DNA]</scope>
    <source>
        <strain evidence="2 3">NPDC019275</strain>
    </source>
</reference>
<protein>
    <submittedName>
        <fullName evidence="2">Uncharacterized protein</fullName>
    </submittedName>
</protein>
<evidence type="ECO:0000256" key="1">
    <source>
        <dbReference type="SAM" id="MobiDB-lite"/>
    </source>
</evidence>
<dbReference type="EMBL" id="JBIRYO010000082">
    <property type="protein sequence ID" value="MFI2478870.1"/>
    <property type="molecule type" value="Genomic_DNA"/>
</dbReference>
<dbReference type="RefSeq" id="WP_397096590.1">
    <property type="nucleotide sequence ID" value="NZ_JBIRYO010000082.1"/>
</dbReference>
<organism evidence="2 3">
    <name type="scientific">Nocardia xishanensis</name>
    <dbReference type="NCBI Taxonomy" id="238964"/>
    <lineage>
        <taxon>Bacteria</taxon>
        <taxon>Bacillati</taxon>
        <taxon>Actinomycetota</taxon>
        <taxon>Actinomycetes</taxon>
        <taxon>Mycobacteriales</taxon>
        <taxon>Nocardiaceae</taxon>
        <taxon>Nocardia</taxon>
    </lineage>
</organism>
<gene>
    <name evidence="2" type="ORF">ACH49W_36595</name>
</gene>
<comment type="caution">
    <text evidence="2">The sequence shown here is derived from an EMBL/GenBank/DDBJ whole genome shotgun (WGS) entry which is preliminary data.</text>
</comment>
<keyword evidence="3" id="KW-1185">Reference proteome</keyword>
<proteinExistence type="predicted"/>
<name>A0ABW7XCL3_9NOCA</name>
<accession>A0ABW7XCL3</accession>
<evidence type="ECO:0000313" key="3">
    <source>
        <dbReference type="Proteomes" id="UP001611415"/>
    </source>
</evidence>
<evidence type="ECO:0000313" key="2">
    <source>
        <dbReference type="EMBL" id="MFI2478870.1"/>
    </source>
</evidence>
<feature type="region of interest" description="Disordered" evidence="1">
    <location>
        <begin position="97"/>
        <end position="120"/>
    </location>
</feature>
<dbReference type="Proteomes" id="UP001611415">
    <property type="component" value="Unassembled WGS sequence"/>
</dbReference>
<sequence>MEGTDGTGTVHMPNCRSLGKGKPRGYTFEELVTVGAQRGCKTCRVDELMPLTEEQSSYALTVTDKWRRTVAARDEAARLRKERADLKKRVKRADDQLDALTRRRSHERLPQGSWPPSARAATATGTCRDILRDSEPIAFCEAEAVVAYDGETGTLIYRCAADGDHDPFSLREQAKSLVAHGYPRRVAYEFDLWLTWKAERSAALTALEAIELKYADVLPLHPVPICEICGDAVQIHRFRESEIWFCPGEEGQERHLLRRDERRDPSSVRRTIEYSVERFLETFRRPAFGNYWPFAPSPTSRLGDECLNPDPQLLDTHHARLLATIAVIDGAGLAADDDDLGALKQQCHDTLEAVEALQADGSAFNVLEPAVAGGTAPSEIQQWLLIETVILGADGPPKVRFTLDRPDVHERIELADLRQAIAAAREWADQREGELRARENRQL</sequence>